<name>G9IHD1_9TRYP</name>
<evidence type="ECO:0000256" key="5">
    <source>
        <dbReference type="ARBA" id="ARBA00022723"/>
    </source>
</evidence>
<comment type="similarity">
    <text evidence="3 17">Belongs to the peptidase M8 family.</text>
</comment>
<dbReference type="PANTHER" id="PTHR10942">
    <property type="entry name" value="LEISHMANOLYSIN-LIKE PEPTIDASE"/>
    <property type="match status" value="1"/>
</dbReference>
<keyword evidence="11" id="KW-0472">Membrane</keyword>
<dbReference type="GO" id="GO:0016020">
    <property type="term" value="C:membrane"/>
    <property type="evidence" value="ECO:0007669"/>
    <property type="project" value="UniProtKB-SubCell"/>
</dbReference>
<sequence>MRSTFSTAVLLLVLWSTECSALLEYRCIHDKITREWDKKNSTAYILPLTSGDQKGADAAGDAFAPIRIKVFSEDINNASRYCTSEGQSRPTFKDTSLATCSSHDILTSAKKDILLNYLIPSAIQLHAERLLVVPLQGAVKITRDILVGNPCSLFSIPPEHFTTGATDGDMFIYAAAGPTNLPEVAWIFRCFFSEIYERPLVGAMNISPHHASRGHFYIRTVAHELRTHLDSLIVYLYVWNSRDQLSIRGKSYISYVTSPMTRERAQQHYNCSTAIGMELEDEGGTGTALSHWKRRNAKDELMAGITGAGYYTALTMAAFEDLDFYRANWGKEEVMEWGRDASCDFLTEKCITKGVTAHPDMFCTEKLSTLTCTSDRQNLGVCNIKKYDSILPEEFQYFKDPSVGTEHDVLMDFCPYITPRSDTGCMDGRLKHMPGSVVGPAARCVKGSSLVYYGKPIGDVCVHVRCDNETLFISHYGTQEWIECPAGSQITPSAPFSGGQIVCPQYHEVCIPKPVDFSLTDNSIRPLFHWTSVVSIVFFVFL</sequence>
<dbReference type="Gene3D" id="3.90.132.10">
    <property type="entry name" value="Leishmanolysin , domain 2"/>
    <property type="match status" value="1"/>
</dbReference>
<comment type="cofactor">
    <cofactor evidence="16 17">
        <name>Zn(2+)</name>
        <dbReference type="ChEBI" id="CHEBI:29105"/>
    </cofactor>
    <text evidence="16 17">Binds 1 zinc ion per subunit.</text>
</comment>
<keyword evidence="4 17" id="KW-0645">Protease</keyword>
<keyword evidence="9" id="KW-0130">Cell adhesion</keyword>
<evidence type="ECO:0000256" key="12">
    <source>
        <dbReference type="ARBA" id="ARBA00023145"/>
    </source>
</evidence>
<evidence type="ECO:0000313" key="18">
    <source>
        <dbReference type="EMBL" id="AEU04531.1"/>
    </source>
</evidence>
<dbReference type="PRINTS" id="PR00782">
    <property type="entry name" value="LSHMANOLYSIN"/>
</dbReference>
<dbReference type="Pfam" id="PF01457">
    <property type="entry name" value="Peptidase_M8"/>
    <property type="match status" value="1"/>
</dbReference>
<dbReference type="GO" id="GO:0004222">
    <property type="term" value="F:metalloendopeptidase activity"/>
    <property type="evidence" value="ECO:0007669"/>
    <property type="project" value="UniProtKB-UniRule"/>
</dbReference>
<feature type="binding site" evidence="16">
    <location>
        <position position="291"/>
    </location>
    <ligand>
        <name>Zn(2+)</name>
        <dbReference type="ChEBI" id="CHEBI:29105"/>
        <note>catalytic</note>
    </ligand>
</feature>
<dbReference type="AlphaFoldDB" id="G9IHD1"/>
<evidence type="ECO:0000256" key="7">
    <source>
        <dbReference type="ARBA" id="ARBA00022801"/>
    </source>
</evidence>
<evidence type="ECO:0000256" key="4">
    <source>
        <dbReference type="ARBA" id="ARBA00022670"/>
    </source>
</evidence>
<evidence type="ECO:0000256" key="6">
    <source>
        <dbReference type="ARBA" id="ARBA00022729"/>
    </source>
</evidence>
<evidence type="ECO:0000256" key="10">
    <source>
        <dbReference type="ARBA" id="ARBA00023049"/>
    </source>
</evidence>
<dbReference type="EC" id="3.4.24.-" evidence="17"/>
<evidence type="ECO:0000256" key="2">
    <source>
        <dbReference type="ARBA" id="ARBA00004370"/>
    </source>
</evidence>
<keyword evidence="7 17" id="KW-0378">Hydrolase</keyword>
<dbReference type="GO" id="GO:0046872">
    <property type="term" value="F:metal ion binding"/>
    <property type="evidence" value="ECO:0007669"/>
    <property type="project" value="UniProtKB-KW"/>
</dbReference>
<dbReference type="Gene3D" id="2.10.55.10">
    <property type="entry name" value="Leishmanolysin domain 3"/>
    <property type="match status" value="1"/>
</dbReference>
<keyword evidence="10 16" id="KW-0482">Metalloprotease</keyword>
<comment type="catalytic activity">
    <reaction evidence="1">
        <text>Preference for hydrophobic residues at P1 and P1' and basic residues at P2' and P3'. A model nonapeptide is cleaved at -Ala-Tyr-|-Leu-Lys-Lys-.</text>
        <dbReference type="EC" id="3.4.24.36"/>
    </reaction>
</comment>
<feature type="signal peptide" evidence="17">
    <location>
        <begin position="1"/>
        <end position="21"/>
    </location>
</feature>
<evidence type="ECO:0000256" key="3">
    <source>
        <dbReference type="ARBA" id="ARBA00005860"/>
    </source>
</evidence>
<keyword evidence="14" id="KW-0325">Glycoprotein</keyword>
<evidence type="ECO:0000256" key="17">
    <source>
        <dbReference type="RuleBase" id="RU366077"/>
    </source>
</evidence>
<dbReference type="Gene3D" id="2.30.34.10">
    <property type="entry name" value="Leishmanolysin domain 4"/>
    <property type="match status" value="1"/>
</dbReference>
<evidence type="ECO:0000256" key="16">
    <source>
        <dbReference type="PIRSR" id="PIRSR601577-2"/>
    </source>
</evidence>
<dbReference type="InterPro" id="IPR001577">
    <property type="entry name" value="Peptidase_M8"/>
</dbReference>
<comment type="subcellular location">
    <subcellularLocation>
        <location evidence="2">Membrane</location>
    </subcellularLocation>
</comment>
<organism evidence="18">
    <name type="scientific">Trypanosoma carassii</name>
    <dbReference type="NCBI Taxonomy" id="38249"/>
    <lineage>
        <taxon>Eukaryota</taxon>
        <taxon>Discoba</taxon>
        <taxon>Euglenozoa</taxon>
        <taxon>Kinetoplastea</taxon>
        <taxon>Metakinetoplastina</taxon>
        <taxon>Trypanosomatida</taxon>
        <taxon>Trypanosomatidae</taxon>
        <taxon>Trypanosoma</taxon>
    </lineage>
</organism>
<evidence type="ECO:0000256" key="14">
    <source>
        <dbReference type="ARBA" id="ARBA00023180"/>
    </source>
</evidence>
<evidence type="ECO:0000256" key="9">
    <source>
        <dbReference type="ARBA" id="ARBA00022889"/>
    </source>
</evidence>
<evidence type="ECO:0000256" key="13">
    <source>
        <dbReference type="ARBA" id="ARBA00023157"/>
    </source>
</evidence>
<dbReference type="EMBL" id="JN660149">
    <property type="protein sequence ID" value="AEU04531.1"/>
    <property type="molecule type" value="mRNA"/>
</dbReference>
<keyword evidence="13" id="KW-1015">Disulfide bond</keyword>
<keyword evidence="12" id="KW-0865">Zymogen</keyword>
<feature type="binding site" evidence="16">
    <location>
        <position position="223"/>
    </location>
    <ligand>
        <name>Zn(2+)</name>
        <dbReference type="ChEBI" id="CHEBI:29105"/>
        <note>catalytic</note>
    </ligand>
</feature>
<dbReference type="PANTHER" id="PTHR10942:SF0">
    <property type="entry name" value="LEISHMANOLYSIN-LIKE PEPTIDASE"/>
    <property type="match status" value="1"/>
</dbReference>
<dbReference type="GO" id="GO:0005737">
    <property type="term" value="C:cytoplasm"/>
    <property type="evidence" value="ECO:0007669"/>
    <property type="project" value="TreeGrafter"/>
</dbReference>
<gene>
    <name evidence="18" type="primary">gp63</name>
</gene>
<feature type="chain" id="PRO_5023978962" description="Leishmanolysin-like peptidase" evidence="17">
    <location>
        <begin position="22"/>
        <end position="542"/>
    </location>
</feature>
<feature type="active site" evidence="15">
    <location>
        <position position="224"/>
    </location>
</feature>
<dbReference type="GO" id="GO:0007155">
    <property type="term" value="P:cell adhesion"/>
    <property type="evidence" value="ECO:0007669"/>
    <property type="project" value="UniProtKB-KW"/>
</dbReference>
<evidence type="ECO:0000256" key="15">
    <source>
        <dbReference type="PIRSR" id="PIRSR601577-1"/>
    </source>
</evidence>
<keyword evidence="5 16" id="KW-0479">Metal-binding</keyword>
<dbReference type="FunFam" id="3.90.132.10:FF:000001">
    <property type="entry name" value="leishmanolysin-like peptidase isoform X2"/>
    <property type="match status" value="1"/>
</dbReference>
<accession>G9IHD1</accession>
<keyword evidence="6 17" id="KW-0732">Signal</keyword>
<evidence type="ECO:0000256" key="11">
    <source>
        <dbReference type="ARBA" id="ARBA00023136"/>
    </source>
</evidence>
<protein>
    <recommendedName>
        <fullName evidence="17">Leishmanolysin-like peptidase</fullName>
        <ecNumber evidence="17">3.4.24.-</ecNumber>
    </recommendedName>
</protein>
<dbReference type="Gene3D" id="3.10.170.20">
    <property type="match status" value="1"/>
</dbReference>
<evidence type="ECO:0000256" key="8">
    <source>
        <dbReference type="ARBA" id="ARBA00022833"/>
    </source>
</evidence>
<proteinExistence type="evidence at transcript level"/>
<keyword evidence="8 16" id="KW-0862">Zinc</keyword>
<dbReference type="GO" id="GO:0006508">
    <property type="term" value="P:proteolysis"/>
    <property type="evidence" value="ECO:0007669"/>
    <property type="project" value="UniProtKB-KW"/>
</dbReference>
<evidence type="ECO:0000256" key="1">
    <source>
        <dbReference type="ARBA" id="ARBA00001249"/>
    </source>
</evidence>
<reference evidence="18" key="1">
    <citation type="journal article" date="2012" name="Int. J. Parasitol.">
        <title>Recombinant glycoprotein 63 (Gp63) of Trypanosoma carassii suppresses antimicrobial responses of goldfish (Carassius auratus L.) monocytes and macrophages.</title>
        <authorList>
            <person name="Oladiran A."/>
            <person name="Belosevic M."/>
        </authorList>
    </citation>
    <scope>NUCLEOTIDE SEQUENCE</scope>
    <source>
        <strain evidence="18">TrCa</strain>
    </source>
</reference>
<dbReference type="SUPFAM" id="SSF55486">
    <property type="entry name" value="Metalloproteases ('zincins'), catalytic domain"/>
    <property type="match status" value="1"/>
</dbReference>